<sequence>MAQQSSVPTSSDPPPFDPTEPSTPIAFPIKTLEDLESRAYFKSFHYPFNRSTVALQPVPLPDRRRMLVCHDMAGGYKDDKWVQGGTNPDAYAIWHWYLIDVFVYFSHDLVTLPPPCWTNTAHRHGVKVLGTFILEGGGEAARDTLLSTNESAQMYAERLTELAIALGFDGWLMNMEISMNSQQIPYLKEFVSHLTQSMHSKLPGSLVIWYDSVTVDGKLDWQDQLNEKNKPFFDICDGIYVNYGWKEETPKTSAAAAGERKYDVYMGIDVFGRGTYGGGEWNTNVALDVLRKEDVSAAIFAPGWVYEHKQETDFQTAQNKWWNLVKKSWGIVQSYPKQLPFYSNFDQGHGYHVSIDGEQISDAKWNNLSSQGFQPILEVTDASTSHSIQAYLNFKEAYNGGGSIALEGSLERNGYTEIRLFQGELVLDELPLKFMYSSKTNGDSQLGLSLEFLSSTNKRKLLLAPSTKKKFSNDFSEVIETTPLELPGLSPDWFVQAGSIQMNGYKLTNINILCYRSSHENDEPSHKSGLVDKNNAPDGNSSSEYFAMLGNITLRSDEEPDLPPYNSWLIEGQYIKWTPSPEGTRTLDIKIVWKLKDSRSHTVYEHYNIYVIKVGEKGENRLGELHNVAEYLGVTHVEAFYVSNLAVPSSTSGLKFMIQVCGVDGSSQRLEDSPFLYLDVEGSRGPPFYANLWRWFESVLKTVFCVASKIIDFRIEYQLMTVTKAAEVCGVATMSEVVPFDPTEPSIPIAYPIKTLAELESRAYFKSFHYPFNVSTVALPPAPLPNRRRMLVCHDMAGGYLDDKWVQGGSNPDAYAIWHWYLMDVFVYFSHDLVTLPPPVWTNTAHRHGVKVLGTFIVEGGGKDVRDTLLASKDSAEMYAGRLTELAVALGFDGWLMNMEISMNSQQVLHLKEFVSYLTQSMHSKLPGSLVIWYDSVTVDGRLRWQNELNEKNKPFFDISDGIFVNYGWKEDTPKSSAAAAGERQHDVYMGIDVFGRGTFGGGGWDTNIALDVLRKDDVSVAIFAPGWVYEHPQETDFQTAQKKWWNLVKKSWEIVRSYPKLLPFYSNFDQGHGYQVSINGVKISDASWNNLSSQSFQPILEVTEPSTSHPVKAYSDFEEVFNGGGSIAFKGTLEPNCHTKIKLFQGEVVLGEDPLVVMYSSKSSGDSQLGLSLEFLSSTNKRELLLVSSIEKKFSNDFSEVIETTPLEVLGLSPDWLVQMGRIQMDGYKLTNINTVCYRSSPETGMIGGNNALVSDSSSNYFAVLGNIIIRSVENPVFPPYSSWLVKSEYIKWTSSPEGKKTLDIKIIWELKDSSSDRVFERYNVYVMQVVKKGDNCLKLQNVPEYLGVAHVEAFYVSSLAVPSSISGFKFIIQVCGVDGSIQKLEDSPFLYVDAEGH</sequence>
<keyword evidence="13" id="KW-1185">Reference proteome</keyword>
<comment type="catalytic activity">
    <reaction evidence="7">
        <text>an N(4)-(oligosaccharide-(1-&gt;3)-[oligosaccharide-(1-&gt;6)]-beta-D-Man-(1-&gt;4)-beta-D-GlcNAc-(1-&gt;4)-alpha-D-GlcNAc)-L-asparaginyl-[protein] + H2O = an oligosaccharide-(1-&gt;3)-[oligosaccharide-(1-&gt;6)]-beta-D-Man-(1-&gt;4)-D-GlcNAc + N(4)-(N-acetyl-beta-D-glucosaminyl)-L-asparaginyl-[protein]</text>
        <dbReference type="Rhea" id="RHEA:73067"/>
        <dbReference type="Rhea" id="RHEA-COMP:12603"/>
        <dbReference type="Rhea" id="RHEA-COMP:18176"/>
        <dbReference type="ChEBI" id="CHEBI:15377"/>
        <dbReference type="ChEBI" id="CHEBI:132248"/>
        <dbReference type="ChEBI" id="CHEBI:192714"/>
        <dbReference type="ChEBI" id="CHEBI:192715"/>
        <dbReference type="EC" id="3.2.1.96"/>
    </reaction>
</comment>
<feature type="region of interest" description="Disordered" evidence="9">
    <location>
        <begin position="1"/>
        <end position="23"/>
    </location>
</feature>
<dbReference type="Pfam" id="PF03644">
    <property type="entry name" value="Glyco_hydro_85"/>
    <property type="match status" value="2"/>
</dbReference>
<comment type="subcellular location">
    <subcellularLocation>
        <location evidence="1">Cytoplasm</location>
        <location evidence="1">Cytosol</location>
    </subcellularLocation>
</comment>
<feature type="non-terminal residue" evidence="12">
    <location>
        <position position="1"/>
    </location>
</feature>
<dbReference type="FunFam" id="3.20.20.80:FF:000043">
    <property type="entry name" value="cytosolic endo-beta-N-acetylglucosaminidase"/>
    <property type="match status" value="2"/>
</dbReference>
<name>A0AAV6NMZ8_9ROSI</name>
<keyword evidence="6" id="KW-0326">Glycosidase</keyword>
<evidence type="ECO:0000256" key="2">
    <source>
        <dbReference type="ARBA" id="ARBA00007849"/>
    </source>
</evidence>
<dbReference type="Pfam" id="PF25529">
    <property type="entry name" value="Ig_ENGASE1_C"/>
    <property type="match status" value="2"/>
</dbReference>
<feature type="domain" description="Cytosolic endo-beta-N-acetylglucosaminidase C-terminal" evidence="11">
    <location>
        <begin position="1279"/>
        <end position="1395"/>
    </location>
</feature>
<dbReference type="PANTHER" id="PTHR13246">
    <property type="entry name" value="ENDO BETA N-ACETYLGLUCOSAMINIDASE"/>
    <property type="match status" value="1"/>
</dbReference>
<protein>
    <recommendedName>
        <fullName evidence="3">mannosyl-glycoprotein endo-beta-N-acetylglucosaminidase</fullName>
        <ecNumber evidence="3">3.2.1.96</ecNumber>
    </recommendedName>
</protein>
<reference evidence="12 13" key="1">
    <citation type="journal article" date="2021" name="Hortic Res">
        <title>The domestication of Cucurbita argyrosperma as revealed by the genome of its wild relative.</title>
        <authorList>
            <person name="Barrera-Redondo J."/>
            <person name="Sanchez-de la Vega G."/>
            <person name="Aguirre-Liguori J.A."/>
            <person name="Castellanos-Morales G."/>
            <person name="Gutierrez-Guerrero Y.T."/>
            <person name="Aguirre-Dugua X."/>
            <person name="Aguirre-Planter E."/>
            <person name="Tenaillon M.I."/>
            <person name="Lira-Saade R."/>
            <person name="Eguiarte L.E."/>
        </authorList>
    </citation>
    <scope>NUCLEOTIDE SEQUENCE [LARGE SCALE GENOMIC DNA]</scope>
    <source>
        <strain evidence="12">JBR-2021</strain>
    </source>
</reference>
<evidence type="ECO:0000256" key="9">
    <source>
        <dbReference type="SAM" id="MobiDB-lite"/>
    </source>
</evidence>
<organism evidence="12 13">
    <name type="scientific">Cucurbita argyrosperma subsp. sororia</name>
    <dbReference type="NCBI Taxonomy" id="37648"/>
    <lineage>
        <taxon>Eukaryota</taxon>
        <taxon>Viridiplantae</taxon>
        <taxon>Streptophyta</taxon>
        <taxon>Embryophyta</taxon>
        <taxon>Tracheophyta</taxon>
        <taxon>Spermatophyta</taxon>
        <taxon>Magnoliopsida</taxon>
        <taxon>eudicotyledons</taxon>
        <taxon>Gunneridae</taxon>
        <taxon>Pentapetalae</taxon>
        <taxon>rosids</taxon>
        <taxon>fabids</taxon>
        <taxon>Cucurbitales</taxon>
        <taxon>Cucurbitaceae</taxon>
        <taxon>Cucurbiteae</taxon>
        <taxon>Cucurbita</taxon>
    </lineage>
</organism>
<dbReference type="GO" id="GO:0005829">
    <property type="term" value="C:cytosol"/>
    <property type="evidence" value="ECO:0007669"/>
    <property type="project" value="UniProtKB-SubCell"/>
</dbReference>
<evidence type="ECO:0000259" key="10">
    <source>
        <dbReference type="Pfam" id="PF03644"/>
    </source>
</evidence>
<keyword evidence="5" id="KW-0378">Hydrolase</keyword>
<dbReference type="GO" id="GO:0033925">
    <property type="term" value="F:mannosyl-glycoprotein endo-beta-N-acetylglucosaminidase activity"/>
    <property type="evidence" value="ECO:0007669"/>
    <property type="project" value="UniProtKB-EC"/>
</dbReference>
<dbReference type="EMBL" id="JAGKQH010000004">
    <property type="protein sequence ID" value="KAG6600908.1"/>
    <property type="molecule type" value="Genomic_DNA"/>
</dbReference>
<evidence type="ECO:0000256" key="5">
    <source>
        <dbReference type="ARBA" id="ARBA00022801"/>
    </source>
</evidence>
<dbReference type="PANTHER" id="PTHR13246:SF1">
    <property type="entry name" value="CYTOSOLIC ENDO-BETA-N-ACETYLGLUCOSAMINIDASE"/>
    <property type="match status" value="1"/>
</dbReference>
<feature type="domain" description="Cytosolic endo-beta-N-acetylglucosaminidase C-terminal" evidence="11">
    <location>
        <begin position="561"/>
        <end position="681"/>
    </location>
</feature>
<evidence type="ECO:0000256" key="7">
    <source>
        <dbReference type="ARBA" id="ARBA00034414"/>
    </source>
</evidence>
<feature type="compositionally biased region" description="Low complexity" evidence="9">
    <location>
        <begin position="1"/>
        <end position="10"/>
    </location>
</feature>
<dbReference type="InterPro" id="IPR057882">
    <property type="entry name" value="ENGase_C"/>
</dbReference>
<dbReference type="CDD" id="cd06547">
    <property type="entry name" value="GH85_ENGase"/>
    <property type="match status" value="2"/>
</dbReference>
<evidence type="ECO:0000313" key="13">
    <source>
        <dbReference type="Proteomes" id="UP000685013"/>
    </source>
</evidence>
<comment type="function">
    <text evidence="8">Endoglycosidase that releases N-glycans from glycoproteins by cleaving the beta-1,4-glycosidic bond in the N,N'-diacetylchitobiose core. Involved in the production of high-mannose type N-glycans during plant development and fruit maturation.</text>
</comment>
<dbReference type="EC" id="3.2.1.96" evidence="3"/>
<gene>
    <name evidence="12" type="primary">ENGASE1</name>
    <name evidence="12" type="ORF">SDJN03_06141</name>
</gene>
<evidence type="ECO:0000256" key="6">
    <source>
        <dbReference type="ARBA" id="ARBA00023295"/>
    </source>
</evidence>
<keyword evidence="4" id="KW-0963">Cytoplasm</keyword>
<feature type="domain" description="Cytosolic endo-beta-N-acetylglucosaminidase TIM barrel" evidence="10">
    <location>
        <begin position="76"/>
        <end position="352"/>
    </location>
</feature>
<proteinExistence type="inferred from homology"/>
<evidence type="ECO:0000256" key="4">
    <source>
        <dbReference type="ARBA" id="ARBA00022490"/>
    </source>
</evidence>
<dbReference type="GO" id="GO:0006491">
    <property type="term" value="P:N-glycan processing"/>
    <property type="evidence" value="ECO:0007669"/>
    <property type="project" value="UniProtKB-ARBA"/>
</dbReference>
<evidence type="ECO:0000256" key="8">
    <source>
        <dbReference type="ARBA" id="ARBA00060018"/>
    </source>
</evidence>
<evidence type="ECO:0000259" key="11">
    <source>
        <dbReference type="Pfam" id="PF25529"/>
    </source>
</evidence>
<feature type="domain" description="Cytosolic endo-beta-N-acetylglucosaminidase TIM barrel" evidence="10">
    <location>
        <begin position="800"/>
        <end position="1076"/>
    </location>
</feature>
<evidence type="ECO:0000256" key="1">
    <source>
        <dbReference type="ARBA" id="ARBA00004514"/>
    </source>
</evidence>
<evidence type="ECO:0000256" key="3">
    <source>
        <dbReference type="ARBA" id="ARBA00012566"/>
    </source>
</evidence>
<comment type="caution">
    <text evidence="12">The sequence shown here is derived from an EMBL/GenBank/DDBJ whole genome shotgun (WGS) entry which is preliminary data.</text>
</comment>
<dbReference type="Proteomes" id="UP000685013">
    <property type="component" value="Chromosome 4"/>
</dbReference>
<evidence type="ECO:0000313" key="12">
    <source>
        <dbReference type="EMBL" id="KAG6600908.1"/>
    </source>
</evidence>
<dbReference type="InterPro" id="IPR005201">
    <property type="entry name" value="TIM_ENGase"/>
</dbReference>
<comment type="similarity">
    <text evidence="2">Belongs to the glycosyl hydrolase 85 family.</text>
</comment>
<accession>A0AAV6NMZ8</accession>
<dbReference type="InterPro" id="IPR032979">
    <property type="entry name" value="ENGase"/>
</dbReference>